<dbReference type="EMBL" id="BGZK01000156">
    <property type="protein sequence ID" value="GBP23998.1"/>
    <property type="molecule type" value="Genomic_DNA"/>
</dbReference>
<evidence type="ECO:0000313" key="4">
    <source>
        <dbReference type="Proteomes" id="UP000299102"/>
    </source>
</evidence>
<keyword evidence="4" id="KW-1185">Reference proteome</keyword>
<accession>A0A4C1UCA0</accession>
<evidence type="ECO:0000256" key="1">
    <source>
        <dbReference type="SAM" id="MobiDB-lite"/>
    </source>
</evidence>
<reference evidence="3 4" key="1">
    <citation type="journal article" date="2019" name="Commun. Biol.">
        <title>The bagworm genome reveals a unique fibroin gene that provides high tensile strength.</title>
        <authorList>
            <person name="Kono N."/>
            <person name="Nakamura H."/>
            <person name="Ohtoshi R."/>
            <person name="Tomita M."/>
            <person name="Numata K."/>
            <person name="Arakawa K."/>
        </authorList>
    </citation>
    <scope>NUCLEOTIDE SEQUENCE [LARGE SCALE GENOMIC DNA]</scope>
</reference>
<evidence type="ECO:0000256" key="2">
    <source>
        <dbReference type="SAM" id="SignalP"/>
    </source>
</evidence>
<feature type="chain" id="PRO_5020024219" evidence="2">
    <location>
        <begin position="23"/>
        <end position="113"/>
    </location>
</feature>
<organism evidence="3 4">
    <name type="scientific">Eumeta variegata</name>
    <name type="common">Bagworm moth</name>
    <name type="synonym">Eumeta japonica</name>
    <dbReference type="NCBI Taxonomy" id="151549"/>
    <lineage>
        <taxon>Eukaryota</taxon>
        <taxon>Metazoa</taxon>
        <taxon>Ecdysozoa</taxon>
        <taxon>Arthropoda</taxon>
        <taxon>Hexapoda</taxon>
        <taxon>Insecta</taxon>
        <taxon>Pterygota</taxon>
        <taxon>Neoptera</taxon>
        <taxon>Endopterygota</taxon>
        <taxon>Lepidoptera</taxon>
        <taxon>Glossata</taxon>
        <taxon>Ditrysia</taxon>
        <taxon>Tineoidea</taxon>
        <taxon>Psychidae</taxon>
        <taxon>Oiketicinae</taxon>
        <taxon>Eumeta</taxon>
    </lineage>
</organism>
<gene>
    <name evidence="3" type="ORF">EVAR_10099_1</name>
</gene>
<dbReference type="AlphaFoldDB" id="A0A4C1UCA0"/>
<keyword evidence="2" id="KW-0732">Signal</keyword>
<protein>
    <submittedName>
        <fullName evidence="3">Uncharacterized protein</fullName>
    </submittedName>
</protein>
<name>A0A4C1UCA0_EUMVA</name>
<comment type="caution">
    <text evidence="3">The sequence shown here is derived from an EMBL/GenBank/DDBJ whole genome shotgun (WGS) entry which is preliminary data.</text>
</comment>
<proteinExistence type="predicted"/>
<feature type="signal peptide" evidence="2">
    <location>
        <begin position="1"/>
        <end position="22"/>
    </location>
</feature>
<evidence type="ECO:0000313" key="3">
    <source>
        <dbReference type="EMBL" id="GBP23998.1"/>
    </source>
</evidence>
<dbReference type="Proteomes" id="UP000299102">
    <property type="component" value="Unassembled WGS sequence"/>
</dbReference>
<sequence length="113" mass="12019">MSHQQIVFVLILIATWIADTKTANYNQSPLGAISGKSVSSASTCCTEGVGSIPAQDKRLFIWSEINIDPESSRPPAVKDGADGKYHPLSGNPDSGMMTNDDLSAARIRLNSSP</sequence>
<feature type="region of interest" description="Disordered" evidence="1">
    <location>
        <begin position="69"/>
        <end position="100"/>
    </location>
</feature>